<reference evidence="1 2" key="1">
    <citation type="journal article" date="2020" name="Mol. Biol. Evol.">
        <title>Distinct Expression and Methylation Patterns for Genes with Different Fates following a Single Whole-Genome Duplication in Flowering Plants.</title>
        <authorList>
            <person name="Shi T."/>
            <person name="Rahmani R.S."/>
            <person name="Gugger P.F."/>
            <person name="Wang M."/>
            <person name="Li H."/>
            <person name="Zhang Y."/>
            <person name="Li Z."/>
            <person name="Wang Q."/>
            <person name="Van de Peer Y."/>
            <person name="Marchal K."/>
            <person name="Chen J."/>
        </authorList>
    </citation>
    <scope>NUCLEOTIDE SEQUENCE [LARGE SCALE GENOMIC DNA]</scope>
    <source>
        <tissue evidence="1">Leaf</tissue>
    </source>
</reference>
<sequence>MKPFVAGGISLPSIERIKLFMGEDCLREAKKKEDLPVLCRRSTEEDSTACNAFCLHLERIAEHEDGWVDLGGDRRDAGKKRTPIYHPRTNIECTRACERVSFSHVRAAFSFD</sequence>
<organism evidence="1 2">
    <name type="scientific">Nelumbo nucifera</name>
    <name type="common">Sacred lotus</name>
    <dbReference type="NCBI Taxonomy" id="4432"/>
    <lineage>
        <taxon>Eukaryota</taxon>
        <taxon>Viridiplantae</taxon>
        <taxon>Streptophyta</taxon>
        <taxon>Embryophyta</taxon>
        <taxon>Tracheophyta</taxon>
        <taxon>Spermatophyta</taxon>
        <taxon>Magnoliopsida</taxon>
        <taxon>Proteales</taxon>
        <taxon>Nelumbonaceae</taxon>
        <taxon>Nelumbo</taxon>
    </lineage>
</organism>
<comment type="caution">
    <text evidence="1">The sequence shown here is derived from an EMBL/GenBank/DDBJ whole genome shotgun (WGS) entry which is preliminary data.</text>
</comment>
<gene>
    <name evidence="1" type="ORF">HUJ06_030365</name>
</gene>
<accession>A0A822Y907</accession>
<keyword evidence="2" id="KW-1185">Reference proteome</keyword>
<evidence type="ECO:0000313" key="2">
    <source>
        <dbReference type="Proteomes" id="UP000607653"/>
    </source>
</evidence>
<dbReference type="EMBL" id="DUZY01000002">
    <property type="protein sequence ID" value="DAD28897.1"/>
    <property type="molecule type" value="Genomic_DNA"/>
</dbReference>
<dbReference type="AlphaFoldDB" id="A0A822Y907"/>
<protein>
    <submittedName>
        <fullName evidence="1">Uncharacterized protein</fullName>
    </submittedName>
</protein>
<name>A0A822Y907_NELNU</name>
<dbReference type="Proteomes" id="UP000607653">
    <property type="component" value="Unassembled WGS sequence"/>
</dbReference>
<evidence type="ECO:0000313" key="1">
    <source>
        <dbReference type="EMBL" id="DAD28897.1"/>
    </source>
</evidence>
<proteinExistence type="predicted"/>